<dbReference type="OrthoDB" id="1040048at2759"/>
<dbReference type="Pfam" id="PF00646">
    <property type="entry name" value="F-box"/>
    <property type="match status" value="1"/>
</dbReference>
<feature type="domain" description="F-box" evidence="1">
    <location>
        <begin position="1"/>
        <end position="54"/>
    </location>
</feature>
<dbReference type="InterPro" id="IPR032675">
    <property type="entry name" value="LRR_dom_sf"/>
</dbReference>
<dbReference type="InterPro" id="IPR001810">
    <property type="entry name" value="F-box_dom"/>
</dbReference>
<dbReference type="Pfam" id="PF24758">
    <property type="entry name" value="LRR_At5g56370"/>
    <property type="match status" value="1"/>
</dbReference>
<dbReference type="InterPro" id="IPR050232">
    <property type="entry name" value="FBL13/AtMIF1-like"/>
</dbReference>
<dbReference type="Gene3D" id="1.20.1280.50">
    <property type="match status" value="1"/>
</dbReference>
<sequence>MDRISQLPDELLLRILSSLQTKHVVSTMVLSKRWQFLWMYVPKLVYDDSYLNPAYGKFSRFVDRSLFMHEGPVIESLHFKLGRTCGSGDIQVWIRAAQKCCVRELIINIVTYPTSILPITLPRSLYTCCRMLVALKLSNAILVDDASSSSVSFPHLKKLSLVNMKYPGDEFVNRLLSSCPVLEDLVVRRNLRDNVATFNIIVPSLKSLVLRKSSFVDKAHGYVIDAPSLELLEVFDSTSGFFIAKSNMPNIVEATVVLSCDHPEQILCSITSVKRLYLCTKDAHLAGTIFCSLLSLKIFIVEKQWSSLLMDALRNSPKLQNLIFGKWAVEPRQCWSEPKSVPECVLSSLETVEWVKYKGAEDEKQVVEFILRNGSCLKKVTIKTESTSDREKLEMIRELSYSPRGSPTCRLAFD</sequence>
<dbReference type="SUPFAM" id="SSF52047">
    <property type="entry name" value="RNI-like"/>
    <property type="match status" value="1"/>
</dbReference>
<keyword evidence="3" id="KW-1185">Reference proteome</keyword>
<dbReference type="EMBL" id="CACVBM020001940">
    <property type="protein sequence ID" value="CAA7062593.1"/>
    <property type="molecule type" value="Genomic_DNA"/>
</dbReference>
<dbReference type="AlphaFoldDB" id="A0A6D2L796"/>
<proteinExistence type="predicted"/>
<dbReference type="PANTHER" id="PTHR31900:SF34">
    <property type="entry name" value="EMB|CAB62440.1-RELATED"/>
    <property type="match status" value="1"/>
</dbReference>
<evidence type="ECO:0000313" key="2">
    <source>
        <dbReference type="EMBL" id="CAA7062593.1"/>
    </source>
</evidence>
<dbReference type="InterPro" id="IPR036047">
    <property type="entry name" value="F-box-like_dom_sf"/>
</dbReference>
<comment type="caution">
    <text evidence="2">The sequence shown here is derived from an EMBL/GenBank/DDBJ whole genome shotgun (WGS) entry which is preliminary data.</text>
</comment>
<dbReference type="Gene3D" id="3.80.10.10">
    <property type="entry name" value="Ribonuclease Inhibitor"/>
    <property type="match status" value="1"/>
</dbReference>
<dbReference type="PROSITE" id="PS50181">
    <property type="entry name" value="FBOX"/>
    <property type="match status" value="1"/>
</dbReference>
<accession>A0A6D2L796</accession>
<dbReference type="CDD" id="cd22160">
    <property type="entry name" value="F-box_AtFBL13-like"/>
    <property type="match status" value="1"/>
</dbReference>
<gene>
    <name evidence="2" type="ORF">MERR_LOCUS49829</name>
</gene>
<dbReference type="Proteomes" id="UP000467841">
    <property type="component" value="Unassembled WGS sequence"/>
</dbReference>
<dbReference type="SUPFAM" id="SSF81383">
    <property type="entry name" value="F-box domain"/>
    <property type="match status" value="1"/>
</dbReference>
<dbReference type="InterPro" id="IPR053781">
    <property type="entry name" value="F-box_AtFBL13-like"/>
</dbReference>
<evidence type="ECO:0000259" key="1">
    <source>
        <dbReference type="PROSITE" id="PS50181"/>
    </source>
</evidence>
<dbReference type="SMART" id="SM00579">
    <property type="entry name" value="FBD"/>
    <property type="match status" value="1"/>
</dbReference>
<dbReference type="InterPro" id="IPR006566">
    <property type="entry name" value="FBD"/>
</dbReference>
<dbReference type="InterPro" id="IPR055411">
    <property type="entry name" value="LRR_FXL15/At3g58940/PEG3-like"/>
</dbReference>
<name>A0A6D2L796_9BRAS</name>
<dbReference type="Pfam" id="PF08387">
    <property type="entry name" value="FBD"/>
    <property type="match status" value="1"/>
</dbReference>
<evidence type="ECO:0000313" key="3">
    <source>
        <dbReference type="Proteomes" id="UP000467841"/>
    </source>
</evidence>
<dbReference type="PANTHER" id="PTHR31900">
    <property type="entry name" value="F-BOX/RNI SUPERFAMILY PROTEIN-RELATED"/>
    <property type="match status" value="1"/>
</dbReference>
<organism evidence="2 3">
    <name type="scientific">Microthlaspi erraticum</name>
    <dbReference type="NCBI Taxonomy" id="1685480"/>
    <lineage>
        <taxon>Eukaryota</taxon>
        <taxon>Viridiplantae</taxon>
        <taxon>Streptophyta</taxon>
        <taxon>Embryophyta</taxon>
        <taxon>Tracheophyta</taxon>
        <taxon>Spermatophyta</taxon>
        <taxon>Magnoliopsida</taxon>
        <taxon>eudicotyledons</taxon>
        <taxon>Gunneridae</taxon>
        <taxon>Pentapetalae</taxon>
        <taxon>rosids</taxon>
        <taxon>malvids</taxon>
        <taxon>Brassicales</taxon>
        <taxon>Brassicaceae</taxon>
        <taxon>Coluteocarpeae</taxon>
        <taxon>Microthlaspi</taxon>
    </lineage>
</organism>
<reference evidence="2" key="1">
    <citation type="submission" date="2020-01" db="EMBL/GenBank/DDBJ databases">
        <authorList>
            <person name="Mishra B."/>
        </authorList>
    </citation>
    <scope>NUCLEOTIDE SEQUENCE [LARGE SCALE GENOMIC DNA]</scope>
</reference>
<protein>
    <recommendedName>
        <fullName evidence="1">F-box domain-containing protein</fullName>
    </recommendedName>
</protein>